<dbReference type="AlphaFoldDB" id="A0A1H3KD19"/>
<feature type="transmembrane region" description="Helical" evidence="1">
    <location>
        <begin position="21"/>
        <end position="37"/>
    </location>
</feature>
<dbReference type="Gene3D" id="3.30.450.40">
    <property type="match status" value="1"/>
</dbReference>
<keyword evidence="3" id="KW-1185">Reference proteome</keyword>
<dbReference type="EMBL" id="FNOT01000007">
    <property type="protein sequence ID" value="SDY50023.1"/>
    <property type="molecule type" value="Genomic_DNA"/>
</dbReference>
<proteinExistence type="predicted"/>
<protein>
    <recommendedName>
        <fullName evidence="4">GAF domain-containing protein</fullName>
    </recommendedName>
</protein>
<dbReference type="Proteomes" id="UP000198921">
    <property type="component" value="Unassembled WGS sequence"/>
</dbReference>
<evidence type="ECO:0000256" key="1">
    <source>
        <dbReference type="SAM" id="Phobius"/>
    </source>
</evidence>
<dbReference type="RefSeq" id="WP_091157912.1">
    <property type="nucleotide sequence ID" value="NZ_FNOT01000007.1"/>
</dbReference>
<gene>
    <name evidence="2" type="ORF">SAMN05660209_03034</name>
</gene>
<feature type="transmembrane region" description="Helical" evidence="1">
    <location>
        <begin position="43"/>
        <end position="64"/>
    </location>
</feature>
<evidence type="ECO:0008006" key="4">
    <source>
        <dbReference type="Google" id="ProtNLM"/>
    </source>
</evidence>
<evidence type="ECO:0000313" key="3">
    <source>
        <dbReference type="Proteomes" id="UP000198921"/>
    </source>
</evidence>
<dbReference type="SUPFAM" id="SSF55781">
    <property type="entry name" value="GAF domain-like"/>
    <property type="match status" value="1"/>
</dbReference>
<dbReference type="InterPro" id="IPR029016">
    <property type="entry name" value="GAF-like_dom_sf"/>
</dbReference>
<keyword evidence="1" id="KW-1133">Transmembrane helix</keyword>
<reference evidence="3" key="1">
    <citation type="submission" date="2016-10" db="EMBL/GenBank/DDBJ databases">
        <authorList>
            <person name="Varghese N."/>
            <person name="Submissions S."/>
        </authorList>
    </citation>
    <scope>NUCLEOTIDE SEQUENCE [LARGE SCALE GENOMIC DNA]</scope>
    <source>
        <strain evidence="3">DSM 45422</strain>
    </source>
</reference>
<name>A0A1H3KD19_9ACTN</name>
<evidence type="ECO:0000313" key="2">
    <source>
        <dbReference type="EMBL" id="SDY50023.1"/>
    </source>
</evidence>
<dbReference type="OrthoDB" id="4938008at2"/>
<sequence length="290" mass="31252">MSQTVDDWLDGHAKSLLRWRFIILSTMGLAAFSFGVGKSSGGFLWLSIVGGLLCAGLGGTIAWARDRVNRRDKERAAQAAATSAQEAKDGQDLAAQILATFMGAGLPLVITLGNICAGADKDARAVLVARVLDAARRRVGTKPVQNRAVFYRLVDSDTLVCDPTAWSGRERPPRRQRLQRTVEQSLGRTMLEFLSRDWPPFQDFPDVRERPPEGFGDPAEASYRSFLTVRVAAGTHRMGLLCVDSPVPGNFTDHDKDAMNLLAGMLGAGLAAAEVRACGKASTEGHAAGW</sequence>
<organism evidence="2 3">
    <name type="scientific">Geodermatophilus africanus</name>
    <dbReference type="NCBI Taxonomy" id="1137993"/>
    <lineage>
        <taxon>Bacteria</taxon>
        <taxon>Bacillati</taxon>
        <taxon>Actinomycetota</taxon>
        <taxon>Actinomycetes</taxon>
        <taxon>Geodermatophilales</taxon>
        <taxon>Geodermatophilaceae</taxon>
        <taxon>Geodermatophilus</taxon>
    </lineage>
</organism>
<accession>A0A1H3KD19</accession>
<keyword evidence="1" id="KW-0472">Membrane</keyword>
<keyword evidence="1" id="KW-0812">Transmembrane</keyword>